<evidence type="ECO:0000256" key="1">
    <source>
        <dbReference type="SAM" id="MobiDB-lite"/>
    </source>
</evidence>
<proteinExistence type="predicted"/>
<protein>
    <submittedName>
        <fullName evidence="2">Uncharacterized protein</fullName>
    </submittedName>
</protein>
<organism evidence="2 3">
    <name type="scientific">Kwoniella shivajii</name>
    <dbReference type="NCBI Taxonomy" id="564305"/>
    <lineage>
        <taxon>Eukaryota</taxon>
        <taxon>Fungi</taxon>
        <taxon>Dikarya</taxon>
        <taxon>Basidiomycota</taxon>
        <taxon>Agaricomycotina</taxon>
        <taxon>Tremellomycetes</taxon>
        <taxon>Tremellales</taxon>
        <taxon>Cryptococcaceae</taxon>
        <taxon>Kwoniella</taxon>
    </lineage>
</organism>
<dbReference type="RefSeq" id="XP_062790009.1">
    <property type="nucleotide sequence ID" value="XM_062933958.1"/>
</dbReference>
<evidence type="ECO:0000313" key="2">
    <source>
        <dbReference type="EMBL" id="WRT65269.1"/>
    </source>
</evidence>
<name>A0ABZ1CVR7_9TREE</name>
<dbReference type="GeneID" id="87954343"/>
<reference evidence="2 3" key="1">
    <citation type="submission" date="2024-01" db="EMBL/GenBank/DDBJ databases">
        <title>Comparative genomics of Cryptococcus and Kwoniella reveals pathogenesis evolution and contrasting modes of karyotype evolution via chromosome fusion or intercentromeric recombination.</title>
        <authorList>
            <person name="Coelho M.A."/>
            <person name="David-Palma M."/>
            <person name="Shea T."/>
            <person name="Bowers K."/>
            <person name="McGinley-Smith S."/>
            <person name="Mohammad A.W."/>
            <person name="Gnirke A."/>
            <person name="Yurkov A.M."/>
            <person name="Nowrousian M."/>
            <person name="Sun S."/>
            <person name="Cuomo C.A."/>
            <person name="Heitman J."/>
        </authorList>
    </citation>
    <scope>NUCLEOTIDE SEQUENCE [LARGE SCALE GENOMIC DNA]</scope>
    <source>
        <strain evidence="2">CBS 11374</strain>
    </source>
</reference>
<feature type="compositionally biased region" description="Polar residues" evidence="1">
    <location>
        <begin position="278"/>
        <end position="289"/>
    </location>
</feature>
<feature type="compositionally biased region" description="Basic residues" evidence="1">
    <location>
        <begin position="239"/>
        <end position="251"/>
    </location>
</feature>
<feature type="compositionally biased region" description="Low complexity" evidence="1">
    <location>
        <begin position="252"/>
        <end position="263"/>
    </location>
</feature>
<dbReference type="EMBL" id="CP141882">
    <property type="protein sequence ID" value="WRT65269.1"/>
    <property type="molecule type" value="Genomic_DNA"/>
</dbReference>
<evidence type="ECO:0000313" key="3">
    <source>
        <dbReference type="Proteomes" id="UP001329825"/>
    </source>
</evidence>
<feature type="region of interest" description="Disordered" evidence="1">
    <location>
        <begin position="218"/>
        <end position="375"/>
    </location>
</feature>
<dbReference type="Proteomes" id="UP001329825">
    <property type="component" value="Chromosome 2"/>
</dbReference>
<gene>
    <name evidence="2" type="ORF">IL334_002212</name>
</gene>
<accession>A0ABZ1CVR7</accession>
<feature type="compositionally biased region" description="Basic and acidic residues" evidence="1">
    <location>
        <begin position="349"/>
        <end position="364"/>
    </location>
</feature>
<sequence length="375" mass="41573">MAHAAFNEVGSLVNHTNLRNTDTRPDDLTQEHDNLLLGSPWIGKKDQHGKTHLIKYASSSDGQSLVFLTTNLETIHYQNPSPQDIPAVPWEVDHPFLLTTQDFVRDTLPDEPGDQIAGLVQQISLMMGERWDEVQLLIEVENKEPVAYLRMDDFAWRFVLTELPSSQALPLLNRHLLHPLMILLATDRSIPVPSLSTAESSARLISDPEIMRAIKRVTTKPKASQEPASSSDAIGSPTPRKKAVPRSRRKSSTPVPSSSSVPPSSMPPSSPPKMSSRQATSSIPPLTGSSPPPAMPETTLSKRKPNQILDKSSSPSVGSAMDFKPPTQVPPQTSQKSKREREKEEEEEMEKRMNEMRKRMEKGAGGKLGKRRLAR</sequence>
<keyword evidence="3" id="KW-1185">Reference proteome</keyword>